<dbReference type="EMBL" id="JADBHS010000006">
    <property type="protein sequence ID" value="MBE2986352.1"/>
    <property type="molecule type" value="Genomic_DNA"/>
</dbReference>
<proteinExistence type="predicted"/>
<dbReference type="EMBL" id="LIWG01000009">
    <property type="protein sequence ID" value="MBE3608507.1"/>
    <property type="molecule type" value="Genomic_DNA"/>
</dbReference>
<evidence type="ECO:0000313" key="3">
    <source>
        <dbReference type="EMBL" id="MBE3608507.1"/>
    </source>
</evidence>
<dbReference type="Proteomes" id="UP001318760">
    <property type="component" value="Unassembled WGS sequence"/>
</dbReference>
<keyword evidence="1" id="KW-0732">Signal</keyword>
<feature type="signal peptide" evidence="1">
    <location>
        <begin position="1"/>
        <end position="19"/>
    </location>
</feature>
<dbReference type="AlphaFoldDB" id="A0AAW3ZUI7"/>
<evidence type="ECO:0000313" key="5">
    <source>
        <dbReference type="Proteomes" id="UP001318760"/>
    </source>
</evidence>
<gene>
    <name evidence="2" type="ORF">CCAL12919_04300</name>
    <name evidence="3" type="ORF">CCAL9337_07185</name>
</gene>
<reference evidence="3 4" key="1">
    <citation type="submission" date="2015-08" db="EMBL/GenBank/DDBJ databases">
        <title>Comparative genomics of the Campylobacter concisus group.</title>
        <authorList>
            <person name="Yee E."/>
            <person name="Chapman M.H."/>
            <person name="Huynh S."/>
            <person name="Bono J.L."/>
            <person name="On S.L."/>
            <person name="St Leger J."/>
            <person name="Foster G."/>
            <person name="Parker C.T."/>
            <person name="Miller W.G."/>
        </authorList>
    </citation>
    <scope>NUCLEOTIDE SEQUENCE [LARGE SCALE GENOMIC DNA]</scope>
    <source>
        <strain evidence="3 4">RM9337</strain>
    </source>
</reference>
<dbReference type="RefSeq" id="WP_170016728.1">
    <property type="nucleotide sequence ID" value="NZ_CP012545.1"/>
</dbReference>
<name>A0AAW3ZUI7_9BACT</name>
<protein>
    <submittedName>
        <fullName evidence="3">Uncharacterized protein</fullName>
    </submittedName>
</protein>
<keyword evidence="4" id="KW-1185">Reference proteome</keyword>
<sequence length="144" mass="16056">MKKALFAICLGVVAFANNANELKIYEQILSSLKTEEIPKFIKQLAGQNLPYRVDEMVVIDSLDIDGLNVNANFKLNDTANRKISNLKKAQVARLKNEFYQNGKSAICATSIAKVMLKRGIKLNGSYTLNNKHLFDISVDKSSCE</sequence>
<dbReference type="Proteomes" id="UP000650616">
    <property type="component" value="Unassembled WGS sequence"/>
</dbReference>
<comment type="caution">
    <text evidence="3">The sequence shown here is derived from an EMBL/GenBank/DDBJ whole genome shotgun (WGS) entry which is preliminary data.</text>
</comment>
<organism evidence="3 4">
    <name type="scientific">Campylobacter californiensis</name>
    <dbReference type="NCBI Taxonomy" id="1032243"/>
    <lineage>
        <taxon>Bacteria</taxon>
        <taxon>Pseudomonadati</taxon>
        <taxon>Campylobacterota</taxon>
        <taxon>Epsilonproteobacteria</taxon>
        <taxon>Campylobacterales</taxon>
        <taxon>Campylobacteraceae</taxon>
        <taxon>Campylobacter</taxon>
    </lineage>
</organism>
<evidence type="ECO:0000313" key="4">
    <source>
        <dbReference type="Proteomes" id="UP000650616"/>
    </source>
</evidence>
<evidence type="ECO:0000256" key="1">
    <source>
        <dbReference type="SAM" id="SignalP"/>
    </source>
</evidence>
<reference evidence="2 5" key="2">
    <citation type="submission" date="2020-10" db="EMBL/GenBank/DDBJ databases">
        <title>Campylobacter californiensis sp. nov. isolated from cattle and feral swine in California.</title>
        <authorList>
            <person name="Miller W.G."/>
        </authorList>
    </citation>
    <scope>NUCLEOTIDE SEQUENCE [LARGE SCALE GENOMIC DNA]</scope>
    <source>
        <strain evidence="2 5">RM12919</strain>
    </source>
</reference>
<feature type="chain" id="PRO_5044718274" evidence="1">
    <location>
        <begin position="20"/>
        <end position="144"/>
    </location>
</feature>
<evidence type="ECO:0000313" key="2">
    <source>
        <dbReference type="EMBL" id="MBE2986352.1"/>
    </source>
</evidence>
<accession>A0AAW3ZUI7</accession>